<dbReference type="PRINTS" id="PR00344">
    <property type="entry name" value="BCTRLSENSOR"/>
</dbReference>
<dbReference type="Gene3D" id="1.10.287.130">
    <property type="match status" value="1"/>
</dbReference>
<dbReference type="PANTHER" id="PTHR43711">
    <property type="entry name" value="TWO-COMPONENT HISTIDINE KINASE"/>
    <property type="match status" value="1"/>
</dbReference>
<evidence type="ECO:0000256" key="6">
    <source>
        <dbReference type="ARBA" id="ARBA00022692"/>
    </source>
</evidence>
<dbReference type="CDD" id="cd00082">
    <property type="entry name" value="HisKA"/>
    <property type="match status" value="1"/>
</dbReference>
<evidence type="ECO:0000313" key="16">
    <source>
        <dbReference type="Proteomes" id="UP000000328"/>
    </source>
</evidence>
<keyword evidence="9" id="KW-0902">Two-component regulatory system</keyword>
<dbReference type="InterPro" id="IPR050736">
    <property type="entry name" value="Sensor_HK_Regulatory"/>
</dbReference>
<keyword evidence="6 11" id="KW-0812">Transmembrane</keyword>
<keyword evidence="7 15" id="KW-0418">Kinase</keyword>
<evidence type="ECO:0000256" key="1">
    <source>
        <dbReference type="ARBA" id="ARBA00000085"/>
    </source>
</evidence>
<dbReference type="KEGG" id="amd:AMED_3541"/>
<dbReference type="eggNOG" id="COG5002">
    <property type="taxonomic scope" value="Bacteria"/>
</dbReference>
<evidence type="ECO:0000256" key="10">
    <source>
        <dbReference type="SAM" id="MobiDB-lite"/>
    </source>
</evidence>
<keyword evidence="8 11" id="KW-1133">Transmembrane helix</keyword>
<dbReference type="Gene3D" id="3.30.565.10">
    <property type="entry name" value="Histidine kinase-like ATPase, C-terminal domain"/>
    <property type="match status" value="1"/>
</dbReference>
<dbReference type="GeneID" id="92871295"/>
<keyword evidence="5" id="KW-0808">Transferase</keyword>
<dbReference type="InterPro" id="IPR003594">
    <property type="entry name" value="HATPase_dom"/>
</dbReference>
<protein>
    <recommendedName>
        <fullName evidence="3">histidine kinase</fullName>
        <ecNumber evidence="3">2.7.13.3</ecNumber>
    </recommendedName>
</protein>
<feature type="region of interest" description="Disordered" evidence="10">
    <location>
        <begin position="570"/>
        <end position="590"/>
    </location>
</feature>
<evidence type="ECO:0000256" key="12">
    <source>
        <dbReference type="SAM" id="SignalP"/>
    </source>
</evidence>
<dbReference type="OrthoDB" id="9757990at2"/>
<feature type="signal peptide" evidence="12">
    <location>
        <begin position="1"/>
        <end position="23"/>
    </location>
</feature>
<evidence type="ECO:0000256" key="8">
    <source>
        <dbReference type="ARBA" id="ARBA00022989"/>
    </source>
</evidence>
<organism evidence="15 16">
    <name type="scientific">Amycolatopsis mediterranei (strain U-32)</name>
    <dbReference type="NCBI Taxonomy" id="749927"/>
    <lineage>
        <taxon>Bacteria</taxon>
        <taxon>Bacillati</taxon>
        <taxon>Actinomycetota</taxon>
        <taxon>Actinomycetes</taxon>
        <taxon>Pseudonocardiales</taxon>
        <taxon>Pseudonocardiaceae</taxon>
        <taxon>Amycolatopsis</taxon>
    </lineage>
</organism>
<dbReference type="SMART" id="SM00387">
    <property type="entry name" value="HATPase_c"/>
    <property type="match status" value="1"/>
</dbReference>
<dbReference type="Pfam" id="PF00512">
    <property type="entry name" value="HisKA"/>
    <property type="match status" value="1"/>
</dbReference>
<dbReference type="Pfam" id="PF02518">
    <property type="entry name" value="HATPase_c"/>
    <property type="match status" value="1"/>
</dbReference>
<feature type="chain" id="PRO_5002607310" description="histidine kinase" evidence="12">
    <location>
        <begin position="24"/>
        <end position="590"/>
    </location>
</feature>
<dbReference type="SUPFAM" id="SSF158472">
    <property type="entry name" value="HAMP domain-like"/>
    <property type="match status" value="1"/>
</dbReference>
<dbReference type="Proteomes" id="UP000000328">
    <property type="component" value="Chromosome"/>
</dbReference>
<evidence type="ECO:0000256" key="9">
    <source>
        <dbReference type="ARBA" id="ARBA00023012"/>
    </source>
</evidence>
<sequence>MARAGLRVRLLAGTVLVAAGAVAATAWLAVQGTTGSIAEQQDAMERVSVQAYTTLVDYAATHADWHAVQPSLTQLSVYTGTRVVLTPVGGASVSSSPGPAGPVATAPPLQIDPLAVDNSVAGTRFPDGIAPAVVGPFQLTTQEHADLEARVETDVKCLQDHRIAATIAEVRSGRPYLRLTQPDEPSSPCAKVLGAAGWPIGYQDTTRVTPTPTEQAALDRITHAMKTCLPSATDPTVVLDARGEVRPAAGLQDAQLGKCLVDARRQVLRPYVAPIAYLQVTTDENDRRAGIGLSSDGLLRIAGVTAIVLVLTVGVAMLLANRVIRPVRALTAATRRMRAGDGSARARVRARWEIAELAGAFNEMAEHAARTEEQRRDLISDVSHELRTPLGTIRGWLVATQDGVAELDDELVSSLLQETSVLQHLVDDLRDLALADAGMLRLDRVEVNATDLLRHVAAAHGDRVDTDVPDDLLVEADPVRLHQIVGNLLANAVRHTPPDGRIRLHGRREGPDVLITVTDTGTGIAPEDLPHVFDRFWRADKSRTRRTGGSGLGLAIVRKLAEAQDGAVTVTSAPGEGSTFTLRMPAPADR</sequence>
<evidence type="ECO:0000256" key="2">
    <source>
        <dbReference type="ARBA" id="ARBA00004236"/>
    </source>
</evidence>
<dbReference type="CDD" id="cd06225">
    <property type="entry name" value="HAMP"/>
    <property type="match status" value="1"/>
</dbReference>
<dbReference type="PROSITE" id="PS50885">
    <property type="entry name" value="HAMP"/>
    <property type="match status" value="1"/>
</dbReference>
<dbReference type="PANTHER" id="PTHR43711:SF1">
    <property type="entry name" value="HISTIDINE KINASE 1"/>
    <property type="match status" value="1"/>
</dbReference>
<dbReference type="Pfam" id="PF00672">
    <property type="entry name" value="HAMP"/>
    <property type="match status" value="1"/>
</dbReference>
<dbReference type="Gene3D" id="6.10.340.10">
    <property type="match status" value="1"/>
</dbReference>
<feature type="domain" description="Histidine kinase" evidence="13">
    <location>
        <begin position="381"/>
        <end position="588"/>
    </location>
</feature>
<dbReference type="InterPro" id="IPR004358">
    <property type="entry name" value="Sig_transdc_His_kin-like_C"/>
</dbReference>
<dbReference type="GO" id="GO:0005886">
    <property type="term" value="C:plasma membrane"/>
    <property type="evidence" value="ECO:0007669"/>
    <property type="project" value="UniProtKB-SubCell"/>
</dbReference>
<dbReference type="EC" id="2.7.13.3" evidence="3"/>
<comment type="catalytic activity">
    <reaction evidence="1">
        <text>ATP + protein L-histidine = ADP + protein N-phospho-L-histidine.</text>
        <dbReference type="EC" id="2.7.13.3"/>
    </reaction>
</comment>
<dbReference type="SMART" id="SM00388">
    <property type="entry name" value="HisKA"/>
    <property type="match status" value="1"/>
</dbReference>
<dbReference type="PATRIC" id="fig|749927.5.peg.3658"/>
<dbReference type="eggNOG" id="COG5000">
    <property type="taxonomic scope" value="Bacteria"/>
</dbReference>
<dbReference type="GO" id="GO:0000155">
    <property type="term" value="F:phosphorelay sensor kinase activity"/>
    <property type="evidence" value="ECO:0007669"/>
    <property type="project" value="InterPro"/>
</dbReference>
<dbReference type="PROSITE" id="PS50109">
    <property type="entry name" value="HIS_KIN"/>
    <property type="match status" value="1"/>
</dbReference>
<feature type="domain" description="HAMP" evidence="14">
    <location>
        <begin position="321"/>
        <end position="373"/>
    </location>
</feature>
<evidence type="ECO:0000256" key="3">
    <source>
        <dbReference type="ARBA" id="ARBA00012438"/>
    </source>
</evidence>
<gene>
    <name evidence="15" type="ordered locus">AMED_3541</name>
</gene>
<keyword evidence="11" id="KW-0472">Membrane</keyword>
<evidence type="ECO:0000259" key="14">
    <source>
        <dbReference type="PROSITE" id="PS50885"/>
    </source>
</evidence>
<dbReference type="HOGENOM" id="CLU_000445_89_6_11"/>
<dbReference type="CDD" id="cd16922">
    <property type="entry name" value="HATPase_EvgS-ArcB-TorS-like"/>
    <property type="match status" value="1"/>
</dbReference>
<feature type="transmembrane region" description="Helical" evidence="11">
    <location>
        <begin position="297"/>
        <end position="320"/>
    </location>
</feature>
<proteinExistence type="predicted"/>
<evidence type="ECO:0000256" key="4">
    <source>
        <dbReference type="ARBA" id="ARBA00022553"/>
    </source>
</evidence>
<dbReference type="RefSeq" id="WP_013225399.1">
    <property type="nucleotide sequence ID" value="NC_014318.1"/>
</dbReference>
<keyword evidence="12" id="KW-0732">Signal</keyword>
<evidence type="ECO:0000256" key="11">
    <source>
        <dbReference type="SAM" id="Phobius"/>
    </source>
</evidence>
<dbReference type="InterPro" id="IPR003660">
    <property type="entry name" value="HAMP_dom"/>
</dbReference>
<dbReference type="InterPro" id="IPR036890">
    <property type="entry name" value="HATPase_C_sf"/>
</dbReference>
<name>A0A0H3D502_AMYMU</name>
<dbReference type="SUPFAM" id="SSF47384">
    <property type="entry name" value="Homodimeric domain of signal transducing histidine kinase"/>
    <property type="match status" value="1"/>
</dbReference>
<evidence type="ECO:0000313" key="15">
    <source>
        <dbReference type="EMBL" id="ADJ45327.1"/>
    </source>
</evidence>
<dbReference type="SMART" id="SM00304">
    <property type="entry name" value="HAMP"/>
    <property type="match status" value="1"/>
</dbReference>
<comment type="subcellular location">
    <subcellularLocation>
        <location evidence="2">Cell membrane</location>
    </subcellularLocation>
</comment>
<keyword evidence="4" id="KW-0597">Phosphoprotein</keyword>
<dbReference type="InterPro" id="IPR036097">
    <property type="entry name" value="HisK_dim/P_sf"/>
</dbReference>
<dbReference type="InterPro" id="IPR003661">
    <property type="entry name" value="HisK_dim/P_dom"/>
</dbReference>
<evidence type="ECO:0000256" key="5">
    <source>
        <dbReference type="ARBA" id="ARBA00022679"/>
    </source>
</evidence>
<dbReference type="InterPro" id="IPR005467">
    <property type="entry name" value="His_kinase_dom"/>
</dbReference>
<dbReference type="AlphaFoldDB" id="A0A0H3D502"/>
<evidence type="ECO:0000256" key="7">
    <source>
        <dbReference type="ARBA" id="ARBA00022777"/>
    </source>
</evidence>
<dbReference type="FunFam" id="3.30.565.10:FF:000006">
    <property type="entry name" value="Sensor histidine kinase WalK"/>
    <property type="match status" value="1"/>
</dbReference>
<reference evidence="15 16" key="1">
    <citation type="journal article" date="2010" name="Cell Res.">
        <title>Complete genome sequence of the rifamycin SV-producing Amycolatopsis mediterranei U32 revealed its genetic characteristics in phylogeny and metabolism.</title>
        <authorList>
            <person name="Zhao W."/>
            <person name="Zhong Y."/>
            <person name="Yuan H."/>
            <person name="Wang J."/>
            <person name="Zheng H."/>
            <person name="Wang Y."/>
            <person name="Cen X."/>
            <person name="Xu F."/>
            <person name="Bai J."/>
            <person name="Han X."/>
            <person name="Lu G."/>
            <person name="Zhu Y."/>
            <person name="Shao Z."/>
            <person name="Yan H."/>
            <person name="Li C."/>
            <person name="Peng N."/>
            <person name="Zhang Z."/>
            <person name="Zhang Y."/>
            <person name="Lin W."/>
            <person name="Fan Y."/>
            <person name="Qin Z."/>
            <person name="Hu Y."/>
            <person name="Zhu B."/>
            <person name="Wang S."/>
            <person name="Ding X."/>
            <person name="Zhao G.P."/>
        </authorList>
    </citation>
    <scope>NUCLEOTIDE SEQUENCE [LARGE SCALE GENOMIC DNA]</scope>
    <source>
        <strain evidence="16">U-32</strain>
    </source>
</reference>
<accession>A0A0H3D502</accession>
<evidence type="ECO:0000259" key="13">
    <source>
        <dbReference type="PROSITE" id="PS50109"/>
    </source>
</evidence>
<dbReference type="EMBL" id="CP002000">
    <property type="protein sequence ID" value="ADJ45327.1"/>
    <property type="molecule type" value="Genomic_DNA"/>
</dbReference>
<dbReference type="SUPFAM" id="SSF55874">
    <property type="entry name" value="ATPase domain of HSP90 chaperone/DNA topoisomerase II/histidine kinase"/>
    <property type="match status" value="1"/>
</dbReference>